<dbReference type="InterPro" id="IPR013083">
    <property type="entry name" value="Znf_RING/FYVE/PHD"/>
</dbReference>
<accession>A0A6C0HM82</accession>
<organism evidence="1">
    <name type="scientific">viral metagenome</name>
    <dbReference type="NCBI Taxonomy" id="1070528"/>
    <lineage>
        <taxon>unclassified sequences</taxon>
        <taxon>metagenomes</taxon>
        <taxon>organismal metagenomes</taxon>
    </lineage>
</organism>
<proteinExistence type="predicted"/>
<protein>
    <submittedName>
        <fullName evidence="1">Uncharacterized protein</fullName>
    </submittedName>
</protein>
<sequence length="141" mass="16865">MNETCLISKEPIEHKITLPCEHSFEYYYLFHEIKEQKNRHLAYFKCPYCRKIYYSLIPYMDVEGVEKISHVNYYSRNILPLFACKQADCQEPAHCYKTGLSCRKHYTDPPKNKCMERCKNGNPCRFYALDGNYCAKHRKVE</sequence>
<evidence type="ECO:0000313" key="1">
    <source>
        <dbReference type="EMBL" id="QHT81808.1"/>
    </source>
</evidence>
<dbReference type="EMBL" id="MN739993">
    <property type="protein sequence ID" value="QHT81808.1"/>
    <property type="molecule type" value="Genomic_DNA"/>
</dbReference>
<dbReference type="AlphaFoldDB" id="A0A6C0HM82"/>
<name>A0A6C0HM82_9ZZZZ</name>
<dbReference type="SUPFAM" id="SSF57850">
    <property type="entry name" value="RING/U-box"/>
    <property type="match status" value="1"/>
</dbReference>
<dbReference type="Gene3D" id="3.30.40.10">
    <property type="entry name" value="Zinc/RING finger domain, C3HC4 (zinc finger)"/>
    <property type="match status" value="1"/>
</dbReference>
<reference evidence="1" key="1">
    <citation type="journal article" date="2020" name="Nature">
        <title>Giant virus diversity and host interactions through global metagenomics.</title>
        <authorList>
            <person name="Schulz F."/>
            <person name="Roux S."/>
            <person name="Paez-Espino D."/>
            <person name="Jungbluth S."/>
            <person name="Walsh D.A."/>
            <person name="Denef V.J."/>
            <person name="McMahon K.D."/>
            <person name="Konstantinidis K.T."/>
            <person name="Eloe-Fadrosh E.A."/>
            <person name="Kyrpides N.C."/>
            <person name="Woyke T."/>
        </authorList>
    </citation>
    <scope>NUCLEOTIDE SEQUENCE</scope>
    <source>
        <strain evidence="1">GVMAG-M-3300023184-160</strain>
    </source>
</reference>